<accession>A0A0F0CUK7</accession>
<gene>
    <name evidence="2" type="ORF">OMAG_000918</name>
</gene>
<feature type="domain" description="Mannanase galactose-binding" evidence="1">
    <location>
        <begin position="24"/>
        <end position="186"/>
    </location>
</feature>
<evidence type="ECO:0000313" key="3">
    <source>
        <dbReference type="Proteomes" id="UP000033428"/>
    </source>
</evidence>
<name>A0A0F0CUK7_9BACT</name>
<dbReference type="InterPro" id="IPR008979">
    <property type="entry name" value="Galactose-bd-like_sf"/>
</dbReference>
<protein>
    <submittedName>
        <fullName evidence="2">Mannan endo-1,4-beta-mannosidase</fullName>
    </submittedName>
</protein>
<dbReference type="InterPro" id="IPR049475">
    <property type="entry name" value="Mann_GBD_bact"/>
</dbReference>
<organism evidence="2 3">
    <name type="scientific">Candidatus Omnitrophus magneticus</name>
    <dbReference type="NCBI Taxonomy" id="1609969"/>
    <lineage>
        <taxon>Bacteria</taxon>
        <taxon>Pseudomonadati</taxon>
        <taxon>Candidatus Omnitrophota</taxon>
        <taxon>Candidatus Omnitrophus</taxon>
    </lineage>
</organism>
<reference evidence="2 3" key="1">
    <citation type="submission" date="2015-02" db="EMBL/GenBank/DDBJ databases">
        <title>Single-cell genomics of uncultivated deep-branching MTB reveals a conserved set of magnetosome genes.</title>
        <authorList>
            <person name="Kolinko S."/>
            <person name="Richter M."/>
            <person name="Glockner F.O."/>
            <person name="Brachmann A."/>
            <person name="Schuler D."/>
        </authorList>
    </citation>
    <scope>NUCLEOTIDE SEQUENCE [LARGE SCALE GENOMIC DNA]</scope>
    <source>
        <strain evidence="2">SKK-01</strain>
    </source>
</reference>
<evidence type="ECO:0000259" key="1">
    <source>
        <dbReference type="Pfam" id="PF21253"/>
    </source>
</evidence>
<dbReference type="Proteomes" id="UP000033428">
    <property type="component" value="Unassembled WGS sequence"/>
</dbReference>
<dbReference type="Gene3D" id="2.60.120.260">
    <property type="entry name" value="Galactose-binding domain-like"/>
    <property type="match status" value="1"/>
</dbReference>
<dbReference type="SUPFAM" id="SSF49785">
    <property type="entry name" value="Galactose-binding domain-like"/>
    <property type="match status" value="1"/>
</dbReference>
<dbReference type="AlphaFoldDB" id="A0A0F0CUK7"/>
<dbReference type="EMBL" id="JYNY01000203">
    <property type="protein sequence ID" value="KJJ85206.1"/>
    <property type="molecule type" value="Genomic_DNA"/>
</dbReference>
<dbReference type="Pfam" id="PF21253">
    <property type="entry name" value="Mann_GBD_bact"/>
    <property type="match status" value="1"/>
</dbReference>
<comment type="caution">
    <text evidence="2">The sequence shown here is derived from an EMBL/GenBank/DDBJ whole genome shotgun (WGS) entry which is preliminary data.</text>
</comment>
<sequence>MLVAMVLFFTALTCRAFSEEEILFDFENGLQGWEIPDWAFEKPDHVQKSVAIATDVASTGKQSMVMMAEFPGGRWAGALIEIMQYFDWSGFSQIAYDIYIPADAPQGLQTKLILTVGDAWKWVEMSRAFPLEPGKWVTVTADIKPGSIDWRRIQVDETFRQDVRKMDIRVFSNNKPAYKGAIYIDNVRIIKE</sequence>
<keyword evidence="3" id="KW-1185">Reference proteome</keyword>
<evidence type="ECO:0000313" key="2">
    <source>
        <dbReference type="EMBL" id="KJJ85206.1"/>
    </source>
</evidence>
<proteinExistence type="predicted"/>